<feature type="compositionally biased region" description="Pro residues" evidence="1">
    <location>
        <begin position="1"/>
        <end position="11"/>
    </location>
</feature>
<keyword evidence="2" id="KW-0812">Transmembrane</keyword>
<evidence type="ECO:0000256" key="1">
    <source>
        <dbReference type="SAM" id="MobiDB-lite"/>
    </source>
</evidence>
<dbReference type="SMART" id="SM00460">
    <property type="entry name" value="TGc"/>
    <property type="match status" value="1"/>
</dbReference>
<feature type="domain" description="Transglutaminase-like" evidence="3">
    <location>
        <begin position="458"/>
        <end position="527"/>
    </location>
</feature>
<proteinExistence type="predicted"/>
<dbReference type="EMBL" id="JBHSQW010000009">
    <property type="protein sequence ID" value="MFC5993379.1"/>
    <property type="molecule type" value="Genomic_DNA"/>
</dbReference>
<keyword evidence="2" id="KW-0472">Membrane</keyword>
<feature type="transmembrane region" description="Helical" evidence="2">
    <location>
        <begin position="592"/>
        <end position="613"/>
    </location>
</feature>
<feature type="transmembrane region" description="Helical" evidence="2">
    <location>
        <begin position="23"/>
        <end position="45"/>
    </location>
</feature>
<comment type="caution">
    <text evidence="4">The sequence shown here is derived from an EMBL/GenBank/DDBJ whole genome shotgun (WGS) entry which is preliminary data.</text>
</comment>
<feature type="region of interest" description="Disordered" evidence="1">
    <location>
        <begin position="542"/>
        <end position="586"/>
    </location>
</feature>
<keyword evidence="2" id="KW-1133">Transmembrane helix</keyword>
<dbReference type="InterPro" id="IPR025403">
    <property type="entry name" value="TgpA-like_C"/>
</dbReference>
<dbReference type="PANTHER" id="PTHR42736:SF1">
    <property type="entry name" value="PROTEIN-GLUTAMINE GAMMA-GLUTAMYLTRANSFERASE"/>
    <property type="match status" value="1"/>
</dbReference>
<dbReference type="InterPro" id="IPR038765">
    <property type="entry name" value="Papain-like_cys_pep_sf"/>
</dbReference>
<sequence length="750" mass="77221">MSIPVLEPPTRPSNRPQRPRRRAGWVVAPVTGTAVLLASAPVASIVQGASWFGHAAGIVGLVLAVGLVLHRAHPVLVATAQLAAVFELLVLAFTGQPLPGPAAAAELGDLLVGAAGQIETGLPPVPATPEILLLITGAFGLVTIAGHAIAVSAAAPAIAGIPLLAVFTVPTALAGSALPWWAITAAAAGFGLLLLTRDGVSTQLPAGIAVTTVAIVAALLLGSAATMVGTGGRFTGGSGAGGSGGSIGLNPFTSLRGQLIQDHPTELFRVSGLPRPQYLRALTLRDFVPQTGFQAGAPAPGVPLTGPLPTGAAQNAERAVITVENRGFRDYWLPLYSDPQAVTGLSDHDWRFDPASGIAYHRRAREEDGWQEQATLPAPTAAQLRAAAGPLDVDRGYLSTEGVDPRVTALAAEATRGARTGFDKAVALVDYFTGPGSRFSYSLQTAPGAGDNALVEFLTVGRTGYCEQFASAMTIMLRTVGVPARVAVGFTAGTAATGYRAVTTADAHAWVEAYFPGHGWMTFDPTPLTDGRALVPPYVQEVHDQERGPDSPGQNTDPAPKPDTGIDEAPPPEPAAAPPVESGDPASTGPGFFWVLPVAGLVVLLSGLAPAGLRILVRRRRLAAVAAGGPGAAVAGWEELLAESTDRGVLVRPNETVRATARRLVREHRLEENAQRALRAVVRAVEASWYGDRGPDEIPVGAGQLEVAVRTVATGIAAGRGLSLRERLLPRSLLSRTGRPAPAGVPTDGG</sequence>
<dbReference type="InterPro" id="IPR021878">
    <property type="entry name" value="TgpA_N"/>
</dbReference>
<dbReference type="Pfam" id="PF01841">
    <property type="entry name" value="Transglut_core"/>
    <property type="match status" value="1"/>
</dbReference>
<evidence type="ECO:0000259" key="3">
    <source>
        <dbReference type="SMART" id="SM00460"/>
    </source>
</evidence>
<dbReference type="SUPFAM" id="SSF54001">
    <property type="entry name" value="Cysteine proteinases"/>
    <property type="match status" value="1"/>
</dbReference>
<organism evidence="4 5">
    <name type="scientific">Pseudonocardia hispaniensis</name>
    <dbReference type="NCBI Taxonomy" id="904933"/>
    <lineage>
        <taxon>Bacteria</taxon>
        <taxon>Bacillati</taxon>
        <taxon>Actinomycetota</taxon>
        <taxon>Actinomycetes</taxon>
        <taxon>Pseudonocardiales</taxon>
        <taxon>Pseudonocardiaceae</taxon>
        <taxon>Pseudonocardia</taxon>
    </lineage>
</organism>
<feature type="region of interest" description="Disordered" evidence="1">
    <location>
        <begin position="1"/>
        <end position="22"/>
    </location>
</feature>
<reference evidence="5" key="1">
    <citation type="journal article" date="2019" name="Int. J. Syst. Evol. Microbiol.">
        <title>The Global Catalogue of Microorganisms (GCM) 10K type strain sequencing project: providing services to taxonomists for standard genome sequencing and annotation.</title>
        <authorList>
            <consortium name="The Broad Institute Genomics Platform"/>
            <consortium name="The Broad Institute Genome Sequencing Center for Infectious Disease"/>
            <person name="Wu L."/>
            <person name="Ma J."/>
        </authorList>
    </citation>
    <scope>NUCLEOTIDE SEQUENCE [LARGE SCALE GENOMIC DNA]</scope>
    <source>
        <strain evidence="5">CCM 8391</strain>
    </source>
</reference>
<keyword evidence="5" id="KW-1185">Reference proteome</keyword>
<feature type="transmembrane region" description="Helical" evidence="2">
    <location>
        <begin position="157"/>
        <end position="174"/>
    </location>
</feature>
<evidence type="ECO:0000313" key="5">
    <source>
        <dbReference type="Proteomes" id="UP001596302"/>
    </source>
</evidence>
<dbReference type="Proteomes" id="UP001596302">
    <property type="component" value="Unassembled WGS sequence"/>
</dbReference>
<dbReference type="PANTHER" id="PTHR42736">
    <property type="entry name" value="PROTEIN-GLUTAMINE GAMMA-GLUTAMYLTRANSFERASE"/>
    <property type="match status" value="1"/>
</dbReference>
<dbReference type="RefSeq" id="WP_379582882.1">
    <property type="nucleotide sequence ID" value="NZ_JBHSQW010000009.1"/>
</dbReference>
<dbReference type="Pfam" id="PF11992">
    <property type="entry name" value="TgpA_N"/>
    <property type="match status" value="1"/>
</dbReference>
<evidence type="ECO:0000256" key="2">
    <source>
        <dbReference type="SAM" id="Phobius"/>
    </source>
</evidence>
<dbReference type="InterPro" id="IPR002931">
    <property type="entry name" value="Transglutaminase-like"/>
</dbReference>
<feature type="transmembrane region" description="Helical" evidence="2">
    <location>
        <begin position="208"/>
        <end position="228"/>
    </location>
</feature>
<feature type="transmembrane region" description="Helical" evidence="2">
    <location>
        <begin position="51"/>
        <end position="69"/>
    </location>
</feature>
<protein>
    <submittedName>
        <fullName evidence="4">DUF3488 and DUF4129 domain-containing transglutaminase family protein</fullName>
    </submittedName>
</protein>
<dbReference type="InterPro" id="IPR052901">
    <property type="entry name" value="Bact_TGase-like"/>
</dbReference>
<dbReference type="Pfam" id="PF13559">
    <property type="entry name" value="DUF4129"/>
    <property type="match status" value="1"/>
</dbReference>
<dbReference type="Gene3D" id="3.10.620.30">
    <property type="match status" value="1"/>
</dbReference>
<evidence type="ECO:0000313" key="4">
    <source>
        <dbReference type="EMBL" id="MFC5993379.1"/>
    </source>
</evidence>
<feature type="transmembrane region" description="Helical" evidence="2">
    <location>
        <begin position="76"/>
        <end position="94"/>
    </location>
</feature>
<feature type="transmembrane region" description="Helical" evidence="2">
    <location>
        <begin position="131"/>
        <end position="150"/>
    </location>
</feature>
<name>A0ABW1IY71_9PSEU</name>
<accession>A0ABW1IY71</accession>
<gene>
    <name evidence="4" type="ORF">ACFQE5_04020</name>
</gene>